<keyword evidence="3" id="KW-1185">Reference proteome</keyword>
<sequence length="112" mass="12315">MSALRLLIRPTITASRGVARLALFHTTRVARDGRILKIKKEEFEEIRNNPSSSISTPSEPLGHRISSLEGDDHETAFLTLSNSHFLIEPAAGAAPAKYLAPSSPNLLQKTRR</sequence>
<name>A0A433Q4M4_9FUNG</name>
<organism evidence="2 3">
    <name type="scientific">Jimgerdemannia flammicorona</name>
    <dbReference type="NCBI Taxonomy" id="994334"/>
    <lineage>
        <taxon>Eukaryota</taxon>
        <taxon>Fungi</taxon>
        <taxon>Fungi incertae sedis</taxon>
        <taxon>Mucoromycota</taxon>
        <taxon>Mucoromycotina</taxon>
        <taxon>Endogonomycetes</taxon>
        <taxon>Endogonales</taxon>
        <taxon>Endogonaceae</taxon>
        <taxon>Jimgerdemannia</taxon>
    </lineage>
</organism>
<evidence type="ECO:0000256" key="1">
    <source>
        <dbReference type="SAM" id="MobiDB-lite"/>
    </source>
</evidence>
<gene>
    <name evidence="2" type="ORF">BC938DRAFT_473086</name>
</gene>
<accession>A0A433Q4M4</accession>
<evidence type="ECO:0000313" key="3">
    <source>
        <dbReference type="Proteomes" id="UP000274822"/>
    </source>
</evidence>
<dbReference type="Proteomes" id="UP000274822">
    <property type="component" value="Unassembled WGS sequence"/>
</dbReference>
<feature type="region of interest" description="Disordered" evidence="1">
    <location>
        <begin position="46"/>
        <end position="67"/>
    </location>
</feature>
<dbReference type="AlphaFoldDB" id="A0A433Q4M4"/>
<reference evidence="2 3" key="1">
    <citation type="journal article" date="2018" name="New Phytol.">
        <title>Phylogenomics of Endogonaceae and evolution of mycorrhizas within Mucoromycota.</title>
        <authorList>
            <person name="Chang Y."/>
            <person name="Desiro A."/>
            <person name="Na H."/>
            <person name="Sandor L."/>
            <person name="Lipzen A."/>
            <person name="Clum A."/>
            <person name="Barry K."/>
            <person name="Grigoriev I.V."/>
            <person name="Martin F.M."/>
            <person name="Stajich J.E."/>
            <person name="Smith M.E."/>
            <person name="Bonito G."/>
            <person name="Spatafora J.W."/>
        </authorList>
    </citation>
    <scope>NUCLEOTIDE SEQUENCE [LARGE SCALE GENOMIC DNA]</scope>
    <source>
        <strain evidence="2 3">AD002</strain>
    </source>
</reference>
<feature type="compositionally biased region" description="Polar residues" evidence="1">
    <location>
        <begin position="48"/>
        <end position="58"/>
    </location>
</feature>
<proteinExistence type="predicted"/>
<protein>
    <submittedName>
        <fullName evidence="2">Uncharacterized protein</fullName>
    </submittedName>
</protein>
<comment type="caution">
    <text evidence="2">The sequence shown here is derived from an EMBL/GenBank/DDBJ whole genome shotgun (WGS) entry which is preliminary data.</text>
</comment>
<dbReference type="EMBL" id="RBNJ01014947">
    <property type="protein sequence ID" value="RUS24771.1"/>
    <property type="molecule type" value="Genomic_DNA"/>
</dbReference>
<evidence type="ECO:0000313" key="2">
    <source>
        <dbReference type="EMBL" id="RUS24771.1"/>
    </source>
</evidence>